<keyword evidence="4" id="KW-1185">Reference proteome</keyword>
<proteinExistence type="predicted"/>
<accession>A0A9K3L2S6</accession>
<evidence type="ECO:0000256" key="2">
    <source>
        <dbReference type="SAM" id="Phobius"/>
    </source>
</evidence>
<keyword evidence="2" id="KW-1133">Transmembrane helix</keyword>
<feature type="compositionally biased region" description="Gly residues" evidence="1">
    <location>
        <begin position="70"/>
        <end position="79"/>
    </location>
</feature>
<gene>
    <name evidence="3" type="ORF">IV203_003148</name>
</gene>
<feature type="transmembrane region" description="Helical" evidence="2">
    <location>
        <begin position="26"/>
        <end position="44"/>
    </location>
</feature>
<evidence type="ECO:0000256" key="1">
    <source>
        <dbReference type="SAM" id="MobiDB-lite"/>
    </source>
</evidence>
<reference evidence="3" key="2">
    <citation type="submission" date="2021-04" db="EMBL/GenBank/DDBJ databases">
        <authorList>
            <person name="Podell S."/>
        </authorList>
    </citation>
    <scope>NUCLEOTIDE SEQUENCE</scope>
    <source>
        <strain evidence="3">Hildebrandi</strain>
    </source>
</reference>
<dbReference type="PANTHER" id="PTHR13593">
    <property type="match status" value="1"/>
</dbReference>
<organism evidence="3 4">
    <name type="scientific">Nitzschia inconspicua</name>
    <dbReference type="NCBI Taxonomy" id="303405"/>
    <lineage>
        <taxon>Eukaryota</taxon>
        <taxon>Sar</taxon>
        <taxon>Stramenopiles</taxon>
        <taxon>Ochrophyta</taxon>
        <taxon>Bacillariophyta</taxon>
        <taxon>Bacillariophyceae</taxon>
        <taxon>Bacillariophycidae</taxon>
        <taxon>Bacillariales</taxon>
        <taxon>Bacillariaceae</taxon>
        <taxon>Nitzschia</taxon>
    </lineage>
</organism>
<feature type="region of interest" description="Disordered" evidence="1">
    <location>
        <begin position="61"/>
        <end position="83"/>
    </location>
</feature>
<protein>
    <recommendedName>
        <fullName evidence="5">PLC-like phosphodiesterase</fullName>
    </recommendedName>
</protein>
<comment type="caution">
    <text evidence="3">The sequence shown here is derived from an EMBL/GenBank/DDBJ whole genome shotgun (WGS) entry which is preliminary data.</text>
</comment>
<dbReference type="GO" id="GO:0008081">
    <property type="term" value="F:phosphoric diester hydrolase activity"/>
    <property type="evidence" value="ECO:0007669"/>
    <property type="project" value="TreeGrafter"/>
</dbReference>
<evidence type="ECO:0000313" key="4">
    <source>
        <dbReference type="Proteomes" id="UP000693970"/>
    </source>
</evidence>
<keyword evidence="2" id="KW-0812">Transmembrane</keyword>
<name>A0A9K3L2S6_9STRA</name>
<dbReference type="OrthoDB" id="191594at2759"/>
<reference evidence="3" key="1">
    <citation type="journal article" date="2021" name="Sci. Rep.">
        <title>Diploid genomic architecture of Nitzschia inconspicua, an elite biomass production diatom.</title>
        <authorList>
            <person name="Oliver A."/>
            <person name="Podell S."/>
            <person name="Pinowska A."/>
            <person name="Traller J.C."/>
            <person name="Smith S.R."/>
            <person name="McClure R."/>
            <person name="Beliaev A."/>
            <person name="Bohutskyi P."/>
            <person name="Hill E.A."/>
            <person name="Rabines A."/>
            <person name="Zheng H."/>
            <person name="Allen L.Z."/>
            <person name="Kuo A."/>
            <person name="Grigoriev I.V."/>
            <person name="Allen A.E."/>
            <person name="Hazlebeck D."/>
            <person name="Allen E.E."/>
        </authorList>
    </citation>
    <scope>NUCLEOTIDE SEQUENCE</scope>
    <source>
        <strain evidence="3">Hildebrandi</strain>
    </source>
</reference>
<dbReference type="EMBL" id="JAGRRH010000016">
    <property type="protein sequence ID" value="KAG7353793.1"/>
    <property type="molecule type" value="Genomic_DNA"/>
</dbReference>
<evidence type="ECO:0008006" key="5">
    <source>
        <dbReference type="Google" id="ProtNLM"/>
    </source>
</evidence>
<dbReference type="Proteomes" id="UP000693970">
    <property type="component" value="Unassembled WGS sequence"/>
</dbReference>
<dbReference type="PANTHER" id="PTHR13593:SF140">
    <property type="entry name" value="PLC-LIKE PHOSPHODIESTERASE"/>
    <property type="match status" value="1"/>
</dbReference>
<sequence length="395" mass="43218">MGRSSRPVQRKDDDGGGGSCCTWPRIILMVIVLAVSGILIWQFAPVDEAINSILPTYNNTGSSSNVEGPSTGGSNGGGSNTVAPTESPQYQFIQCDDDGQPCCNGLNSNCNLRVNEILYAMPHNAMATFDDGFIFGPNHQRPLEMAVEAGFRGLNLDICNCGGQTIFCHGICSLGPRAVVPVMQNVNTFLDNNPTELIIFVYQVNSAVDQPVDLNAFYNQMAAVDGFLDKLYVHPGNNATWPTLGELIDPAVNKRVIMFHYNGPNCNLFPDECPSGLHWYYNYASDNDWEHGSVSSITNTDTSCALRANAGGNRVDWIGLNNFVSPPSRDAAQRLNAYDTAKAYIEACSAILNNDINFLITDFWEQGELPRLVQDHNRARALAQSRKRTLLRSPP</sequence>
<keyword evidence="2" id="KW-0472">Membrane</keyword>
<dbReference type="InterPro" id="IPR051057">
    <property type="entry name" value="PI-PLC_domain"/>
</dbReference>
<dbReference type="Pfam" id="PF26178">
    <property type="entry name" value="PI-PLC_cat"/>
    <property type="match status" value="1"/>
</dbReference>
<evidence type="ECO:0000313" key="3">
    <source>
        <dbReference type="EMBL" id="KAG7353793.1"/>
    </source>
</evidence>
<dbReference type="AlphaFoldDB" id="A0A9K3L2S6"/>